<comment type="function">
    <text evidence="1">Component of the ribosome, a large ribonucleoprotein complex responsible for the synthesis of proteins in the cell. The small ribosomal subunit (SSU) binds messenger RNAs (mRNAs) and translates the encoded message by selecting cognate aminoacyl-transfer RNA (tRNA) molecules. The large subunit (LSU) contains the ribosomal catalytic site termed the peptidyl transferase center (PTC), which catalyzes the formation of peptide bonds, thereby polymerizing the amino acids delivered by tRNAs into a polypeptide chain. The nascent polypeptides leave the ribosome through a tunnel in the LSU and interact with protein factors that function in enzymatic processing, targeting, and the membrane insertion of nascent chains at the exit of the ribosomal tunnel.</text>
</comment>
<dbReference type="RefSeq" id="XP_019613391.1">
    <property type="nucleotide sequence ID" value="XM_019757796.1"/>
</dbReference>
<reference evidence="10" key="1">
    <citation type="journal article" date="2016" name="Nat. Commun.">
        <title>Genome analysis of three Pneumocystis species reveals adaptation mechanisms to life exclusively in mammalian hosts.</title>
        <authorList>
            <person name="Ma L."/>
            <person name="Chen Z."/>
            <person name="Huang D.W."/>
            <person name="Kutty G."/>
            <person name="Ishihara M."/>
            <person name="Wang H."/>
            <person name="Abouelleil A."/>
            <person name="Bishop L."/>
            <person name="Davey E."/>
            <person name="Deng R."/>
            <person name="Deng X."/>
            <person name="Fan L."/>
            <person name="Fantoni G."/>
            <person name="Fitzgerald M."/>
            <person name="Gogineni E."/>
            <person name="Goldberg J.M."/>
            <person name="Handley G."/>
            <person name="Hu X."/>
            <person name="Huber C."/>
            <person name="Jiao X."/>
            <person name="Jones K."/>
            <person name="Levin J.Z."/>
            <person name="Liu Y."/>
            <person name="Macdonald P."/>
            <person name="Melnikov A."/>
            <person name="Raley C."/>
            <person name="Sassi M."/>
            <person name="Sherman B.T."/>
            <person name="Song X."/>
            <person name="Sykes S."/>
            <person name="Tran B."/>
            <person name="Walsh L."/>
            <person name="Xia Y."/>
            <person name="Yang J."/>
            <person name="Young S."/>
            <person name="Zeng Q."/>
            <person name="Zheng X."/>
            <person name="Stephens R."/>
            <person name="Nusbaum C."/>
            <person name="Birren B.W."/>
            <person name="Azadi P."/>
            <person name="Lempicki R.A."/>
            <person name="Cuomo C.A."/>
            <person name="Kovacs J.A."/>
        </authorList>
    </citation>
    <scope>NUCLEOTIDE SEQUENCE [LARGE SCALE GENOMIC DNA]</scope>
    <source>
        <strain evidence="10">B123</strain>
    </source>
</reference>
<dbReference type="PANTHER" id="PTHR21141">
    <property type="entry name" value="60S ACIDIC RIBOSOMAL PROTEIN FAMILY MEMBER"/>
    <property type="match status" value="1"/>
</dbReference>
<evidence type="ECO:0000256" key="5">
    <source>
        <dbReference type="ARBA" id="ARBA00022980"/>
    </source>
</evidence>
<keyword evidence="5" id="KW-0689">Ribosomal protein</keyword>
<comment type="caution">
    <text evidence="9">The sequence shown here is derived from an EMBL/GenBank/DDBJ whole genome shotgun (WGS) entry which is preliminary data.</text>
</comment>
<evidence type="ECO:0000256" key="1">
    <source>
        <dbReference type="ARBA" id="ARBA00004021"/>
    </source>
</evidence>
<comment type="subunit">
    <text evidence="7">Component of the large ribosomal subunit (LSU). Mature yeast ribosomes consist of a small (40S) and a large (60S) subunit. The 40S small subunit contains 1 molecule of ribosomal RNA (18S rRNA) and at least 33 different proteins. The large 60S subunit contains 3 rRNA molecules (25S, 5.8S and 5S rRNA) and at least 46 different proteins. The acidic ribosomal P-proteins form the stalk structure of the 60S subunit. They are organized as a pentameric complex in which uL10/P0 interacts with 2 heterodimers of P1 and P2 proteins.</text>
</comment>
<dbReference type="STRING" id="1069680.A0A0W4ZX23"/>
<keyword evidence="10" id="KW-1185">Reference proteome</keyword>
<feature type="region of interest" description="Disordered" evidence="8">
    <location>
        <begin position="71"/>
        <end position="106"/>
    </location>
</feature>
<dbReference type="VEuPathDB" id="FungiDB:PNEG_04274"/>
<keyword evidence="4" id="KW-0597">Phosphoprotein</keyword>
<evidence type="ECO:0000256" key="2">
    <source>
        <dbReference type="ARBA" id="ARBA00005436"/>
    </source>
</evidence>
<evidence type="ECO:0000313" key="10">
    <source>
        <dbReference type="Proteomes" id="UP000011958"/>
    </source>
</evidence>
<evidence type="ECO:0000256" key="8">
    <source>
        <dbReference type="SAM" id="MobiDB-lite"/>
    </source>
</evidence>
<dbReference type="Pfam" id="PF00428">
    <property type="entry name" value="Ribosomal_60s"/>
    <property type="match status" value="1"/>
</dbReference>
<dbReference type="Gene3D" id="1.10.10.1410">
    <property type="match status" value="1"/>
</dbReference>
<evidence type="ECO:0000256" key="7">
    <source>
        <dbReference type="ARBA" id="ARBA00049993"/>
    </source>
</evidence>
<evidence type="ECO:0000256" key="3">
    <source>
        <dbReference type="ARBA" id="ARBA00022490"/>
    </source>
</evidence>
<dbReference type="InterPro" id="IPR038716">
    <property type="entry name" value="P1/P2_N_sf"/>
</dbReference>
<evidence type="ECO:0000256" key="6">
    <source>
        <dbReference type="ARBA" id="ARBA00023274"/>
    </source>
</evidence>
<evidence type="ECO:0000256" key="4">
    <source>
        <dbReference type="ARBA" id="ARBA00022553"/>
    </source>
</evidence>
<dbReference type="OMA" id="MKVIASY"/>
<dbReference type="Proteomes" id="UP000011958">
    <property type="component" value="Unassembled WGS sequence"/>
</dbReference>
<dbReference type="GeneID" id="30671567"/>
<evidence type="ECO:0008006" key="11">
    <source>
        <dbReference type="Google" id="ProtNLM"/>
    </source>
</evidence>
<gene>
    <name evidence="9" type="ORF">PNEG_04274</name>
</gene>
<name>A0A0W4ZX23_PNEMU</name>
<dbReference type="OrthoDB" id="1227494at2759"/>
<accession>A0A0W4ZX23</accession>
<dbReference type="PANTHER" id="PTHR21141:SF5">
    <property type="entry name" value="LARGE RIBOSOMAL SUBUNIT PROTEIN P2"/>
    <property type="match status" value="1"/>
</dbReference>
<sequence length="106" mass="11504">MKHLAAYLLLELGGNKKPTSEDIKKVLGSVGLEAEEKRLKSLLNQLENQSIEELIASGKEKLASLSSVAVGSASKNVQETAAKVEEPVKEEEKEESDEDMGFGLFD</sequence>
<dbReference type="FunFam" id="1.10.10.1410:FF:000002">
    <property type="entry name" value="60S acidic ribosomal protein P2"/>
    <property type="match status" value="1"/>
</dbReference>
<comment type="similarity">
    <text evidence="2">Belongs to the eukaryotic ribosomal protein P1/P2 family.</text>
</comment>
<keyword evidence="3" id="KW-0963">Cytoplasm</keyword>
<dbReference type="InterPro" id="IPR027534">
    <property type="entry name" value="Ribosomal_P1/P2"/>
</dbReference>
<keyword evidence="6" id="KW-0687">Ribonucleoprotein</keyword>
<dbReference type="GO" id="GO:0002182">
    <property type="term" value="P:cytoplasmic translational elongation"/>
    <property type="evidence" value="ECO:0007669"/>
    <property type="project" value="InterPro"/>
</dbReference>
<proteinExistence type="inferred from homology"/>
<dbReference type="CDD" id="cd05833">
    <property type="entry name" value="Ribosomal_P2"/>
    <property type="match status" value="1"/>
</dbReference>
<dbReference type="GO" id="GO:0006362">
    <property type="term" value="P:transcription elongation by RNA polymerase I"/>
    <property type="evidence" value="ECO:0007669"/>
    <property type="project" value="UniProtKB-ARBA"/>
</dbReference>
<dbReference type="GO" id="GO:0005736">
    <property type="term" value="C:RNA polymerase I complex"/>
    <property type="evidence" value="ECO:0007669"/>
    <property type="project" value="UniProtKB-ARBA"/>
</dbReference>
<organism evidence="9 10">
    <name type="scientific">Pneumocystis murina (strain B123)</name>
    <name type="common">Mouse pneumocystis pneumonia agent</name>
    <name type="synonym">Pneumocystis carinii f. sp. muris</name>
    <dbReference type="NCBI Taxonomy" id="1069680"/>
    <lineage>
        <taxon>Eukaryota</taxon>
        <taxon>Fungi</taxon>
        <taxon>Dikarya</taxon>
        <taxon>Ascomycota</taxon>
        <taxon>Taphrinomycotina</taxon>
        <taxon>Pneumocystomycetes</taxon>
        <taxon>Pneumocystaceae</taxon>
        <taxon>Pneumocystis</taxon>
    </lineage>
</organism>
<dbReference type="EMBL" id="AFWA02000005">
    <property type="protein sequence ID" value="KTW32921.1"/>
    <property type="molecule type" value="Genomic_DNA"/>
</dbReference>
<protein>
    <recommendedName>
        <fullName evidence="11">60S acidic ribosomal protein P2</fullName>
    </recommendedName>
</protein>
<dbReference type="InterPro" id="IPR044076">
    <property type="entry name" value="Ribosomal_P2"/>
</dbReference>
<dbReference type="GO" id="GO:0003735">
    <property type="term" value="F:structural constituent of ribosome"/>
    <property type="evidence" value="ECO:0007669"/>
    <property type="project" value="InterPro"/>
</dbReference>
<dbReference type="AlphaFoldDB" id="A0A0W4ZX23"/>
<evidence type="ECO:0000313" key="9">
    <source>
        <dbReference type="EMBL" id="KTW32921.1"/>
    </source>
</evidence>
<dbReference type="HAMAP" id="MF_01478">
    <property type="entry name" value="Ribosomal_L12_arch"/>
    <property type="match status" value="1"/>
</dbReference>
<dbReference type="GO" id="GO:0022625">
    <property type="term" value="C:cytosolic large ribosomal subunit"/>
    <property type="evidence" value="ECO:0007669"/>
    <property type="project" value="InterPro"/>
</dbReference>
<feature type="compositionally biased region" description="Basic and acidic residues" evidence="8">
    <location>
        <begin position="82"/>
        <end position="91"/>
    </location>
</feature>